<dbReference type="EMBL" id="HE804045">
    <property type="protein sequence ID" value="CCH34430.1"/>
    <property type="molecule type" value="Genomic_DNA"/>
</dbReference>
<reference evidence="8 9" key="1">
    <citation type="journal article" date="2012" name="BMC Genomics">
        <title>Complete genome sequence of Saccharothrix espanaensis DSM 44229T and comparison to the other completely sequenced Pseudonocardiaceae.</title>
        <authorList>
            <person name="Strobel T."/>
            <person name="Al-Dilaimi A."/>
            <person name="Blom J."/>
            <person name="Gessner A."/>
            <person name="Kalinowski J."/>
            <person name="Luzhetska M."/>
            <person name="Puhler A."/>
            <person name="Szczepanowski R."/>
            <person name="Bechthold A."/>
            <person name="Ruckert C."/>
        </authorList>
    </citation>
    <scope>NUCLEOTIDE SEQUENCE [LARGE SCALE GENOMIC DNA]</scope>
    <source>
        <strain evidence="9">ATCC 51144 / DSM 44229 / JCM 9112 / NBRC 15066 / NRRL 15764</strain>
    </source>
</reference>
<dbReference type="HOGENOM" id="CLU_030648_1_1_11"/>
<evidence type="ECO:0000256" key="1">
    <source>
        <dbReference type="ARBA" id="ARBA00007664"/>
    </source>
</evidence>
<keyword evidence="7" id="KW-0732">Signal</keyword>
<evidence type="ECO:0000256" key="2">
    <source>
        <dbReference type="ARBA" id="ARBA00022670"/>
    </source>
</evidence>
<evidence type="ECO:0000313" key="9">
    <source>
        <dbReference type="Proteomes" id="UP000006281"/>
    </source>
</evidence>
<dbReference type="eggNOG" id="COG3064">
    <property type="taxonomic scope" value="Bacteria"/>
</dbReference>
<comment type="similarity">
    <text evidence="1">Belongs to the peptidase S1 family.</text>
</comment>
<evidence type="ECO:0000256" key="5">
    <source>
        <dbReference type="ARBA" id="ARBA00023157"/>
    </source>
</evidence>
<evidence type="ECO:0000256" key="6">
    <source>
        <dbReference type="SAM" id="MobiDB-lite"/>
    </source>
</evidence>
<dbReference type="PATRIC" id="fig|1179773.3.peg.7271"/>
<evidence type="ECO:0000256" key="7">
    <source>
        <dbReference type="SAM" id="SignalP"/>
    </source>
</evidence>
<dbReference type="GO" id="GO:0006508">
    <property type="term" value="P:proteolysis"/>
    <property type="evidence" value="ECO:0007669"/>
    <property type="project" value="UniProtKB-KW"/>
</dbReference>
<gene>
    <name evidence="8" type="ordered locus">BN6_71950</name>
</gene>
<dbReference type="PRINTS" id="PR00861">
    <property type="entry name" value="ALYTICPTASE"/>
</dbReference>
<dbReference type="OrthoDB" id="8781117at2"/>
<dbReference type="RefSeq" id="WP_015104541.1">
    <property type="nucleotide sequence ID" value="NC_019673.1"/>
</dbReference>
<organism evidence="8 9">
    <name type="scientific">Saccharothrix espanaensis (strain ATCC 51144 / DSM 44229 / JCM 9112 / NBRC 15066 / NRRL 15764)</name>
    <dbReference type="NCBI Taxonomy" id="1179773"/>
    <lineage>
        <taxon>Bacteria</taxon>
        <taxon>Bacillati</taxon>
        <taxon>Actinomycetota</taxon>
        <taxon>Actinomycetes</taxon>
        <taxon>Pseudonocardiales</taxon>
        <taxon>Pseudonocardiaceae</taxon>
        <taxon>Saccharothrix</taxon>
    </lineage>
</organism>
<sequence>MRPLRTPLPALATLIALLATPATATATATNNTNSPVPTPLEAGTTLGSPPNARCANGFNVRGHLLISTRCANTTDPVTGPGGGQIGPITRIRDTYAVVKVQDPTKWNQLPRIVGSATPITGSAEAPIGARVCAGSALQGWQCGTLQAKNQTVHHPSGSITGLTRTNLCAQPGNDWLPVVSGSQAQGHLIGASGGSGTCTSYFYPINRILQAEAFTLVTA</sequence>
<feature type="region of interest" description="Disordered" evidence="6">
    <location>
        <begin position="26"/>
        <end position="48"/>
    </location>
</feature>
<accession>K0K2F7</accession>
<dbReference type="SUPFAM" id="SSF50494">
    <property type="entry name" value="Trypsin-like serine proteases"/>
    <property type="match status" value="1"/>
</dbReference>
<evidence type="ECO:0000313" key="8">
    <source>
        <dbReference type="EMBL" id="CCH34430.1"/>
    </source>
</evidence>
<dbReference type="Proteomes" id="UP000006281">
    <property type="component" value="Chromosome"/>
</dbReference>
<name>K0K2F7_SACES</name>
<proteinExistence type="inferred from homology"/>
<dbReference type="AlphaFoldDB" id="K0K2F7"/>
<keyword evidence="3" id="KW-0378">Hydrolase</keyword>
<dbReference type="CDD" id="cd21112">
    <property type="entry name" value="alphaLP-like"/>
    <property type="match status" value="1"/>
</dbReference>
<dbReference type="InterPro" id="IPR043504">
    <property type="entry name" value="Peptidase_S1_PA_chymotrypsin"/>
</dbReference>
<protein>
    <submittedName>
        <fullName evidence="8">Putative secreted protein</fullName>
    </submittedName>
</protein>
<feature type="compositionally biased region" description="Low complexity" evidence="6">
    <location>
        <begin position="26"/>
        <end position="35"/>
    </location>
</feature>
<keyword evidence="9" id="KW-1185">Reference proteome</keyword>
<keyword evidence="4" id="KW-0720">Serine protease</keyword>
<feature type="signal peptide" evidence="7">
    <location>
        <begin position="1"/>
        <end position="24"/>
    </location>
</feature>
<dbReference type="STRING" id="1179773.BN6_71950"/>
<dbReference type="Gene3D" id="2.40.10.10">
    <property type="entry name" value="Trypsin-like serine proteases"/>
    <property type="match status" value="2"/>
</dbReference>
<dbReference type="GO" id="GO:0004252">
    <property type="term" value="F:serine-type endopeptidase activity"/>
    <property type="evidence" value="ECO:0007669"/>
    <property type="project" value="InterPro"/>
</dbReference>
<feature type="chain" id="PRO_5038413158" evidence="7">
    <location>
        <begin position="25"/>
        <end position="219"/>
    </location>
</feature>
<evidence type="ECO:0000256" key="3">
    <source>
        <dbReference type="ARBA" id="ARBA00022801"/>
    </source>
</evidence>
<dbReference type="InterPro" id="IPR009003">
    <property type="entry name" value="Peptidase_S1_PA"/>
</dbReference>
<keyword evidence="5" id="KW-1015">Disulfide bond</keyword>
<evidence type="ECO:0000256" key="4">
    <source>
        <dbReference type="ARBA" id="ARBA00022825"/>
    </source>
</evidence>
<keyword evidence="2" id="KW-0645">Protease</keyword>
<dbReference type="InterPro" id="IPR001316">
    <property type="entry name" value="Pept_S1A_streptogrisin"/>
</dbReference>
<dbReference type="KEGG" id="sesp:BN6_71950"/>